<evidence type="ECO:0000313" key="9">
    <source>
        <dbReference type="EMBL" id="KAH6660061.1"/>
    </source>
</evidence>
<evidence type="ECO:0000259" key="8">
    <source>
        <dbReference type="PROSITE" id="PS51212"/>
    </source>
</evidence>
<dbReference type="PROSITE" id="PS51212">
    <property type="entry name" value="WSC"/>
    <property type="match status" value="1"/>
</dbReference>
<dbReference type="InterPro" id="IPR002889">
    <property type="entry name" value="WSC_carb-bd"/>
</dbReference>
<reference evidence="9" key="1">
    <citation type="journal article" date="2021" name="Nat. Commun.">
        <title>Genetic determinants of endophytism in the Arabidopsis root mycobiome.</title>
        <authorList>
            <person name="Mesny F."/>
            <person name="Miyauchi S."/>
            <person name="Thiergart T."/>
            <person name="Pickel B."/>
            <person name="Atanasova L."/>
            <person name="Karlsson M."/>
            <person name="Huettel B."/>
            <person name="Barry K.W."/>
            <person name="Haridas S."/>
            <person name="Chen C."/>
            <person name="Bauer D."/>
            <person name="Andreopoulos W."/>
            <person name="Pangilinan J."/>
            <person name="LaButti K."/>
            <person name="Riley R."/>
            <person name="Lipzen A."/>
            <person name="Clum A."/>
            <person name="Drula E."/>
            <person name="Henrissat B."/>
            <person name="Kohler A."/>
            <person name="Grigoriev I.V."/>
            <person name="Martin F.M."/>
            <person name="Hacquard S."/>
        </authorList>
    </citation>
    <scope>NUCLEOTIDE SEQUENCE</scope>
    <source>
        <strain evidence="9">MPI-SDFR-AT-0073</strain>
    </source>
</reference>
<evidence type="ECO:0000256" key="5">
    <source>
        <dbReference type="ARBA" id="ARBA00023136"/>
    </source>
</evidence>
<organism evidence="9 10">
    <name type="scientific">Truncatella angustata</name>
    <dbReference type="NCBI Taxonomy" id="152316"/>
    <lineage>
        <taxon>Eukaryota</taxon>
        <taxon>Fungi</taxon>
        <taxon>Dikarya</taxon>
        <taxon>Ascomycota</taxon>
        <taxon>Pezizomycotina</taxon>
        <taxon>Sordariomycetes</taxon>
        <taxon>Xylariomycetidae</taxon>
        <taxon>Amphisphaeriales</taxon>
        <taxon>Sporocadaceae</taxon>
        <taxon>Truncatella</taxon>
    </lineage>
</organism>
<feature type="domain" description="WSC" evidence="8">
    <location>
        <begin position="41"/>
        <end position="135"/>
    </location>
</feature>
<protein>
    <submittedName>
        <fullName evidence="9">WSC domain-containing protein</fullName>
    </submittedName>
</protein>
<evidence type="ECO:0000256" key="4">
    <source>
        <dbReference type="ARBA" id="ARBA00022989"/>
    </source>
</evidence>
<feature type="chain" id="PRO_5040304928" evidence="7">
    <location>
        <begin position="26"/>
        <end position="135"/>
    </location>
</feature>
<evidence type="ECO:0000256" key="2">
    <source>
        <dbReference type="ARBA" id="ARBA00022692"/>
    </source>
</evidence>
<keyword evidence="2" id="KW-0812">Transmembrane</keyword>
<dbReference type="PANTHER" id="PTHR24269">
    <property type="entry name" value="KREMEN PROTEIN"/>
    <property type="match status" value="1"/>
</dbReference>
<name>A0A9P9A1X8_9PEZI</name>
<comment type="subcellular location">
    <subcellularLocation>
        <location evidence="1">Membrane</location>
        <topology evidence="1">Single-pass membrane protein</topology>
    </subcellularLocation>
</comment>
<accession>A0A9P9A1X8</accession>
<dbReference type="RefSeq" id="XP_045964192.1">
    <property type="nucleotide sequence ID" value="XM_046106333.1"/>
</dbReference>
<dbReference type="Pfam" id="PF01822">
    <property type="entry name" value="WSC"/>
    <property type="match status" value="1"/>
</dbReference>
<dbReference type="EMBL" id="JAGPXC010000001">
    <property type="protein sequence ID" value="KAH6660061.1"/>
    <property type="molecule type" value="Genomic_DNA"/>
</dbReference>
<dbReference type="OrthoDB" id="5985073at2759"/>
<dbReference type="GO" id="GO:0005886">
    <property type="term" value="C:plasma membrane"/>
    <property type="evidence" value="ECO:0007669"/>
    <property type="project" value="TreeGrafter"/>
</dbReference>
<sequence>MSVTKPLGSCLLGLLFALFAVMASGQTSDTPALLIYNSSATYHYVGCWNETTGIAGTSGARALPDRSLEQPGTMTVETCLDFCAHNQSSAYKYAGLEYSRQCWCANRISSLSTRLEDAACDTQCDGNTTEACGGH</sequence>
<keyword evidence="3 7" id="KW-0732">Signal</keyword>
<dbReference type="InterPro" id="IPR051836">
    <property type="entry name" value="Kremen_rcpt"/>
</dbReference>
<proteinExistence type="predicted"/>
<evidence type="ECO:0000256" key="1">
    <source>
        <dbReference type="ARBA" id="ARBA00004167"/>
    </source>
</evidence>
<gene>
    <name evidence="9" type="ORF">BKA67DRAFT_653263</name>
</gene>
<keyword evidence="4" id="KW-1133">Transmembrane helix</keyword>
<feature type="signal peptide" evidence="7">
    <location>
        <begin position="1"/>
        <end position="25"/>
    </location>
</feature>
<dbReference type="SMART" id="SM00321">
    <property type="entry name" value="WSC"/>
    <property type="match status" value="1"/>
</dbReference>
<evidence type="ECO:0000313" key="10">
    <source>
        <dbReference type="Proteomes" id="UP000758603"/>
    </source>
</evidence>
<keyword evidence="6" id="KW-0325">Glycoprotein</keyword>
<dbReference type="PANTHER" id="PTHR24269:SF16">
    <property type="entry name" value="PROTEIN SLG1"/>
    <property type="match status" value="1"/>
</dbReference>
<evidence type="ECO:0000256" key="6">
    <source>
        <dbReference type="ARBA" id="ARBA00023180"/>
    </source>
</evidence>
<evidence type="ECO:0000256" key="3">
    <source>
        <dbReference type="ARBA" id="ARBA00022729"/>
    </source>
</evidence>
<dbReference type="AlphaFoldDB" id="A0A9P9A1X8"/>
<dbReference type="GeneID" id="70135224"/>
<evidence type="ECO:0000256" key="7">
    <source>
        <dbReference type="SAM" id="SignalP"/>
    </source>
</evidence>
<dbReference type="Proteomes" id="UP000758603">
    <property type="component" value="Unassembled WGS sequence"/>
</dbReference>
<comment type="caution">
    <text evidence="9">The sequence shown here is derived from an EMBL/GenBank/DDBJ whole genome shotgun (WGS) entry which is preliminary data.</text>
</comment>
<keyword evidence="5" id="KW-0472">Membrane</keyword>
<keyword evidence="10" id="KW-1185">Reference proteome</keyword>